<evidence type="ECO:0000259" key="3">
    <source>
        <dbReference type="Pfam" id="PF13505"/>
    </source>
</evidence>
<protein>
    <submittedName>
        <fullName evidence="4">Outer membrane beta-barrel protein</fullName>
    </submittedName>
</protein>
<dbReference type="Gene3D" id="2.40.160.20">
    <property type="match status" value="1"/>
</dbReference>
<dbReference type="Pfam" id="PF13505">
    <property type="entry name" value="OMP_b-brl"/>
    <property type="match status" value="1"/>
</dbReference>
<dbReference type="EMBL" id="JBHSAS010000006">
    <property type="protein sequence ID" value="MFC4026968.1"/>
    <property type="molecule type" value="Genomic_DNA"/>
</dbReference>
<dbReference type="SUPFAM" id="SSF56925">
    <property type="entry name" value="OMPA-like"/>
    <property type="match status" value="1"/>
</dbReference>
<feature type="chain" id="PRO_5045259050" evidence="2">
    <location>
        <begin position="20"/>
        <end position="171"/>
    </location>
</feature>
<gene>
    <name evidence="4" type="ORF">ACFOS1_06095</name>
</gene>
<proteinExistence type="predicted"/>
<accession>A0ABV8H7L1</accession>
<evidence type="ECO:0000313" key="4">
    <source>
        <dbReference type="EMBL" id="MFC4026968.1"/>
    </source>
</evidence>
<evidence type="ECO:0000256" key="2">
    <source>
        <dbReference type="SAM" id="SignalP"/>
    </source>
</evidence>
<comment type="caution">
    <text evidence="4">The sequence shown here is derived from an EMBL/GenBank/DDBJ whole genome shotgun (WGS) entry which is preliminary data.</text>
</comment>
<evidence type="ECO:0000256" key="1">
    <source>
        <dbReference type="ARBA" id="ARBA00022729"/>
    </source>
</evidence>
<feature type="signal peptide" evidence="2">
    <location>
        <begin position="1"/>
        <end position="19"/>
    </location>
</feature>
<reference evidence="5" key="1">
    <citation type="journal article" date="2019" name="Int. J. Syst. Evol. Microbiol.">
        <title>The Global Catalogue of Microorganisms (GCM) 10K type strain sequencing project: providing services to taxonomists for standard genome sequencing and annotation.</title>
        <authorList>
            <consortium name="The Broad Institute Genomics Platform"/>
            <consortium name="The Broad Institute Genome Sequencing Center for Infectious Disease"/>
            <person name="Wu L."/>
            <person name="Ma J."/>
        </authorList>
    </citation>
    <scope>NUCLEOTIDE SEQUENCE [LARGE SCALE GENOMIC DNA]</scope>
    <source>
        <strain evidence="5">CECT 9128</strain>
    </source>
</reference>
<sequence>MVKKLFLVMVLFVGINSFAQEVDFGFQAGYANVRISEKASGYSLSENESGFYLGFLADFHLNENWHIQPSVNYMRAKEVNFLSVPVLAQYYIAESGFFVQAGPQATFILEDVEINTVGLDAAFGVGYHIDENFFIDARYGVELTNRYSSDDFYGDTKARLNTLNIGVGYKF</sequence>
<organism evidence="4 5">
    <name type="scientific">Zunongwangia endophytica</name>
    <dbReference type="NCBI Taxonomy" id="1808945"/>
    <lineage>
        <taxon>Bacteria</taxon>
        <taxon>Pseudomonadati</taxon>
        <taxon>Bacteroidota</taxon>
        <taxon>Flavobacteriia</taxon>
        <taxon>Flavobacteriales</taxon>
        <taxon>Flavobacteriaceae</taxon>
        <taxon>Zunongwangia</taxon>
    </lineage>
</organism>
<keyword evidence="5" id="KW-1185">Reference proteome</keyword>
<name>A0ABV8H7L1_9FLAO</name>
<dbReference type="Proteomes" id="UP001595793">
    <property type="component" value="Unassembled WGS sequence"/>
</dbReference>
<dbReference type="InterPro" id="IPR027385">
    <property type="entry name" value="Beta-barrel_OMP"/>
</dbReference>
<keyword evidence="1 2" id="KW-0732">Signal</keyword>
<evidence type="ECO:0000313" key="5">
    <source>
        <dbReference type="Proteomes" id="UP001595793"/>
    </source>
</evidence>
<dbReference type="RefSeq" id="WP_290235294.1">
    <property type="nucleotide sequence ID" value="NZ_JAUFPZ010000002.1"/>
</dbReference>
<dbReference type="InterPro" id="IPR011250">
    <property type="entry name" value="OMP/PagP_B-barrel"/>
</dbReference>
<feature type="domain" description="Outer membrane protein beta-barrel" evidence="3">
    <location>
        <begin position="6"/>
        <end position="171"/>
    </location>
</feature>